<dbReference type="InterPro" id="IPR006073">
    <property type="entry name" value="GTP-bd"/>
</dbReference>
<dbReference type="EMBL" id="AUZY01001159">
    <property type="protein sequence ID" value="EQD76044.1"/>
    <property type="molecule type" value="Genomic_DNA"/>
</dbReference>
<evidence type="ECO:0000259" key="6">
    <source>
        <dbReference type="PROSITE" id="PS51883"/>
    </source>
</evidence>
<dbReference type="SUPFAM" id="SSF52540">
    <property type="entry name" value="P-loop containing nucleoside triphosphate hydrolases"/>
    <property type="match status" value="1"/>
</dbReference>
<dbReference type="GO" id="GO:0000287">
    <property type="term" value="F:magnesium ion binding"/>
    <property type="evidence" value="ECO:0007669"/>
    <property type="project" value="InterPro"/>
</dbReference>
<evidence type="ECO:0000256" key="1">
    <source>
        <dbReference type="ARBA" id="ARBA00007699"/>
    </source>
</evidence>
<dbReference type="PRINTS" id="PR00326">
    <property type="entry name" value="GTP1OBG"/>
</dbReference>
<evidence type="ECO:0000259" key="5">
    <source>
        <dbReference type="PROSITE" id="PS51710"/>
    </source>
</evidence>
<dbReference type="NCBIfam" id="NF008956">
    <property type="entry name" value="PRK12299.1"/>
    <property type="match status" value="1"/>
</dbReference>
<feature type="domain" description="OBG-type G" evidence="5">
    <location>
        <begin position="160"/>
        <end position="335"/>
    </location>
</feature>
<dbReference type="AlphaFoldDB" id="T1D3H1"/>
<dbReference type="InterPro" id="IPR045086">
    <property type="entry name" value="OBG_GTPase"/>
</dbReference>
<accession>T1D3H1</accession>
<name>T1D3H1_9ZZZZ</name>
<dbReference type="InterPro" id="IPR014100">
    <property type="entry name" value="GTP-bd_Obg/CgtA"/>
</dbReference>
<evidence type="ECO:0000256" key="3">
    <source>
        <dbReference type="ARBA" id="ARBA00023134"/>
    </source>
</evidence>
<dbReference type="NCBIfam" id="NF008955">
    <property type="entry name" value="PRK12297.1"/>
    <property type="match status" value="1"/>
</dbReference>
<keyword evidence="2" id="KW-0547">Nucleotide-binding</keyword>
<dbReference type="SUPFAM" id="SSF82051">
    <property type="entry name" value="Obg GTP-binding protein N-terminal domain"/>
    <property type="match status" value="1"/>
</dbReference>
<dbReference type="CDD" id="cd01898">
    <property type="entry name" value="Obg"/>
    <property type="match status" value="1"/>
</dbReference>
<dbReference type="FunFam" id="2.70.210.12:FF:000001">
    <property type="entry name" value="GTPase Obg"/>
    <property type="match status" value="1"/>
</dbReference>
<dbReference type="PROSITE" id="PS51883">
    <property type="entry name" value="OBG"/>
    <property type="match status" value="1"/>
</dbReference>
<keyword evidence="3" id="KW-0342">GTP-binding</keyword>
<sequence length="361" mass="38236">MKFVDEAVIHVLAGNGGNGCVSFRREKFVPRGGPDGGDGGRGGSIYLVGVSGLNTLVDFRVRTFWRARSGLNGSGRNRTGASGTDLLIPVPLGTLVYNQAHDEMIGEVTRPDERLLVARGGDGGLGNTHFKSSVRQAPRKATPGAPGEERMLHLELRVLADVGLLGLPNAGKSSLLAKISDARPKVGDYPFTTLTPKLGKVQVGLEQSFFVADIPGLIEGAAAGRGLGIQFLKHLSRTRLLFHIVDLSRGGAESLARDIAEIEGELLKYDPELTRRPIWLVLNKMDLIDRSQVAALKGAVASLDPHPVARPHFLISARDGTGLTELLKAAAAELESQSAKLAAKSKPSPPAGPEASEIPPL</sequence>
<protein>
    <submittedName>
        <fullName evidence="7">GTPase ObgE</fullName>
    </submittedName>
</protein>
<dbReference type="NCBIfam" id="TIGR02729">
    <property type="entry name" value="Obg_CgtA"/>
    <property type="match status" value="1"/>
</dbReference>
<gene>
    <name evidence="7" type="ORF">B1B_01951</name>
</gene>
<dbReference type="GO" id="GO:0005525">
    <property type="term" value="F:GTP binding"/>
    <property type="evidence" value="ECO:0007669"/>
    <property type="project" value="UniProtKB-KW"/>
</dbReference>
<dbReference type="InterPro" id="IPR006169">
    <property type="entry name" value="GTP1_OBG_dom"/>
</dbReference>
<dbReference type="PANTHER" id="PTHR11702:SF31">
    <property type="entry name" value="MITOCHONDRIAL RIBOSOME-ASSOCIATED GTPASE 2"/>
    <property type="match status" value="1"/>
</dbReference>
<comment type="caution">
    <text evidence="7">The sequence shown here is derived from an EMBL/GenBank/DDBJ whole genome shotgun (WGS) entry which is preliminary data.</text>
</comment>
<dbReference type="PIRSF" id="PIRSF002401">
    <property type="entry name" value="GTP_bd_Obg/CgtA"/>
    <property type="match status" value="1"/>
</dbReference>
<proteinExistence type="inferred from homology"/>
<dbReference type="GO" id="GO:0003924">
    <property type="term" value="F:GTPase activity"/>
    <property type="evidence" value="ECO:0007669"/>
    <property type="project" value="InterPro"/>
</dbReference>
<dbReference type="InterPro" id="IPR027417">
    <property type="entry name" value="P-loop_NTPase"/>
</dbReference>
<feature type="region of interest" description="Disordered" evidence="4">
    <location>
        <begin position="127"/>
        <end position="146"/>
    </location>
</feature>
<reference evidence="7" key="2">
    <citation type="journal article" date="2014" name="ISME J.">
        <title>Microbial stratification in low pH oxic and suboxic macroscopic growths along an acid mine drainage.</title>
        <authorList>
            <person name="Mendez-Garcia C."/>
            <person name="Mesa V."/>
            <person name="Sprenger R.R."/>
            <person name="Richter M."/>
            <person name="Diez M.S."/>
            <person name="Solano J."/>
            <person name="Bargiela R."/>
            <person name="Golyshina O.V."/>
            <person name="Manteca A."/>
            <person name="Ramos J.L."/>
            <person name="Gallego J.R."/>
            <person name="Llorente I."/>
            <person name="Martins Dos Santos V.A."/>
            <person name="Jensen O.N."/>
            <person name="Pelaez A.I."/>
            <person name="Sanchez J."/>
            <person name="Ferrer M."/>
        </authorList>
    </citation>
    <scope>NUCLEOTIDE SEQUENCE</scope>
</reference>
<dbReference type="Pfam" id="PF01018">
    <property type="entry name" value="GTP1_OBG"/>
    <property type="match status" value="1"/>
</dbReference>
<dbReference type="PROSITE" id="PS51710">
    <property type="entry name" value="G_OBG"/>
    <property type="match status" value="1"/>
</dbReference>
<dbReference type="PROSITE" id="PS00905">
    <property type="entry name" value="GTP1_OBG"/>
    <property type="match status" value="1"/>
</dbReference>
<feature type="region of interest" description="Disordered" evidence="4">
    <location>
        <begin position="338"/>
        <end position="361"/>
    </location>
</feature>
<evidence type="ECO:0000256" key="4">
    <source>
        <dbReference type="SAM" id="MobiDB-lite"/>
    </source>
</evidence>
<dbReference type="Gene3D" id="2.70.210.12">
    <property type="entry name" value="GTP1/OBG domain"/>
    <property type="match status" value="1"/>
</dbReference>
<dbReference type="InterPro" id="IPR036726">
    <property type="entry name" value="GTP1_OBG_dom_sf"/>
</dbReference>
<dbReference type="HAMAP" id="MF_01454">
    <property type="entry name" value="GTPase_Obg"/>
    <property type="match status" value="1"/>
</dbReference>
<dbReference type="Gene3D" id="3.40.50.300">
    <property type="entry name" value="P-loop containing nucleotide triphosphate hydrolases"/>
    <property type="match status" value="1"/>
</dbReference>
<dbReference type="InterPro" id="IPR006074">
    <property type="entry name" value="GTP1-OBG_CS"/>
</dbReference>
<feature type="domain" description="Obg" evidence="6">
    <location>
        <begin position="1"/>
        <end position="159"/>
    </location>
</feature>
<organism evidence="7">
    <name type="scientific">mine drainage metagenome</name>
    <dbReference type="NCBI Taxonomy" id="410659"/>
    <lineage>
        <taxon>unclassified sequences</taxon>
        <taxon>metagenomes</taxon>
        <taxon>ecological metagenomes</taxon>
    </lineage>
</organism>
<dbReference type="Pfam" id="PF01926">
    <property type="entry name" value="MMR_HSR1"/>
    <property type="match status" value="1"/>
</dbReference>
<dbReference type="InterPro" id="IPR031167">
    <property type="entry name" value="G_OBG"/>
</dbReference>
<reference evidence="7" key="1">
    <citation type="submission" date="2013-08" db="EMBL/GenBank/DDBJ databases">
        <authorList>
            <person name="Mendez C."/>
            <person name="Richter M."/>
            <person name="Ferrer M."/>
            <person name="Sanchez J."/>
        </authorList>
    </citation>
    <scope>NUCLEOTIDE SEQUENCE</scope>
</reference>
<evidence type="ECO:0000256" key="2">
    <source>
        <dbReference type="ARBA" id="ARBA00022741"/>
    </source>
</evidence>
<comment type="similarity">
    <text evidence="1">Belongs to the TRAFAC class OBG-HflX-like GTPase superfamily. OBG GTPase family.</text>
</comment>
<dbReference type="PANTHER" id="PTHR11702">
    <property type="entry name" value="DEVELOPMENTALLY REGULATED GTP-BINDING PROTEIN-RELATED"/>
    <property type="match status" value="1"/>
</dbReference>
<evidence type="ECO:0000313" key="7">
    <source>
        <dbReference type="EMBL" id="EQD76044.1"/>
    </source>
</evidence>